<dbReference type="InterPro" id="IPR055256">
    <property type="entry name" value="KH_1_KHDC4/BBP-like"/>
</dbReference>
<feature type="transmembrane region" description="Helical" evidence="11">
    <location>
        <begin position="645"/>
        <end position="667"/>
    </location>
</feature>
<dbReference type="SMART" id="SM00751">
    <property type="entry name" value="BSD"/>
    <property type="match status" value="1"/>
</dbReference>
<evidence type="ECO:0000313" key="14">
    <source>
        <dbReference type="EMBL" id="KRX42702.1"/>
    </source>
</evidence>
<dbReference type="GO" id="GO:0055120">
    <property type="term" value="C:striated muscle dense body"/>
    <property type="evidence" value="ECO:0007669"/>
    <property type="project" value="UniProtKB-ARBA"/>
</dbReference>
<dbReference type="Gene3D" id="3.30.1370.10">
    <property type="entry name" value="K Homology domain, type 1"/>
    <property type="match status" value="1"/>
</dbReference>
<dbReference type="Gene3D" id="1.20.5.4010">
    <property type="match status" value="1"/>
</dbReference>
<evidence type="ECO:0000259" key="13">
    <source>
        <dbReference type="PROSITE" id="PS50858"/>
    </source>
</evidence>
<evidence type="ECO:0000256" key="7">
    <source>
        <dbReference type="ARBA" id="ARBA00023242"/>
    </source>
</evidence>
<feature type="region of interest" description="Disordered" evidence="10">
    <location>
        <begin position="571"/>
        <end position="598"/>
    </location>
</feature>
<evidence type="ECO:0000256" key="4">
    <source>
        <dbReference type="ARBA" id="ARBA00022833"/>
    </source>
</evidence>
<dbReference type="Gene3D" id="1.10.3970.10">
    <property type="entry name" value="BSD domain"/>
    <property type="match status" value="1"/>
</dbReference>
<evidence type="ECO:0000256" key="8">
    <source>
        <dbReference type="ARBA" id="ARBA00037833"/>
    </source>
</evidence>
<keyword evidence="4 9" id="KW-0862">Zinc</keyword>
<dbReference type="PROSITE" id="PS50023">
    <property type="entry name" value="LIM_DOMAIN_2"/>
    <property type="match status" value="1"/>
</dbReference>
<dbReference type="SUPFAM" id="SSF54791">
    <property type="entry name" value="Eukaryotic type KH-domain (KH-domain type I)"/>
    <property type="match status" value="1"/>
</dbReference>
<dbReference type="GO" id="GO:0003729">
    <property type="term" value="F:mRNA binding"/>
    <property type="evidence" value="ECO:0007669"/>
    <property type="project" value="TreeGrafter"/>
</dbReference>
<dbReference type="Pfam" id="PF16544">
    <property type="entry name" value="STAR_dimer"/>
    <property type="match status" value="1"/>
</dbReference>
<evidence type="ECO:0000256" key="3">
    <source>
        <dbReference type="ARBA" id="ARBA00022723"/>
    </source>
</evidence>
<evidence type="ECO:0000256" key="1">
    <source>
        <dbReference type="ARBA" id="ARBA00004123"/>
    </source>
</evidence>
<dbReference type="SUPFAM" id="SSF140383">
    <property type="entry name" value="BSD domain-like"/>
    <property type="match status" value="1"/>
</dbReference>
<name>A0A0V0TUU4_9BILA</name>
<dbReference type="FunFam" id="3.30.1370.10:FF:000055">
    <property type="entry name" value="protein quaking isoform X1"/>
    <property type="match status" value="1"/>
</dbReference>
<dbReference type="InterPro" id="IPR004087">
    <property type="entry name" value="KH_dom"/>
</dbReference>
<dbReference type="Proteomes" id="UP000055048">
    <property type="component" value="Unassembled WGS sequence"/>
</dbReference>
<dbReference type="PANTHER" id="PTHR11208:SF125">
    <property type="entry name" value="KH DOMAIN-CONTAINING RNA-BINDING PROTEIN QKI"/>
    <property type="match status" value="1"/>
</dbReference>
<evidence type="ECO:0000256" key="6">
    <source>
        <dbReference type="ARBA" id="ARBA00023038"/>
    </source>
</evidence>
<evidence type="ECO:0000256" key="10">
    <source>
        <dbReference type="SAM" id="MobiDB-lite"/>
    </source>
</evidence>
<dbReference type="FunFam" id="2.10.110.10:FF:000009">
    <property type="entry name" value="Paxillin isoform 1"/>
    <property type="match status" value="1"/>
</dbReference>
<feature type="compositionally biased region" description="Basic and acidic residues" evidence="10">
    <location>
        <begin position="576"/>
        <end position="586"/>
    </location>
</feature>
<keyword evidence="7" id="KW-0539">Nucleus</keyword>
<keyword evidence="6 9" id="KW-0440">LIM domain</keyword>
<dbReference type="GO" id="GO:0005634">
    <property type="term" value="C:nucleus"/>
    <property type="evidence" value="ECO:0007669"/>
    <property type="project" value="UniProtKB-SubCell"/>
</dbReference>
<keyword evidence="11" id="KW-0812">Transmembrane</keyword>
<protein>
    <recommendedName>
        <fullName evidence="16">Synapse-associated protein of 47 kDa</fullName>
    </recommendedName>
</protein>
<comment type="subcellular location">
    <subcellularLocation>
        <location evidence="8">Cytoplasm</location>
        <location evidence="8">Myofibril</location>
        <location evidence="8">Sarcomere</location>
        <location evidence="8">M line</location>
    </subcellularLocation>
    <subcellularLocation>
        <location evidence="1">Nucleus</location>
    </subcellularLocation>
</comment>
<evidence type="ECO:0000256" key="11">
    <source>
        <dbReference type="SAM" id="Phobius"/>
    </source>
</evidence>
<feature type="compositionally biased region" description="Acidic residues" evidence="10">
    <location>
        <begin position="587"/>
        <end position="597"/>
    </location>
</feature>
<dbReference type="Pfam" id="PF03909">
    <property type="entry name" value="BSD"/>
    <property type="match status" value="1"/>
</dbReference>
<dbReference type="CDD" id="cd22466">
    <property type="entry name" value="KH-I_HOW"/>
    <property type="match status" value="1"/>
</dbReference>
<dbReference type="GO" id="GO:0048024">
    <property type="term" value="P:regulation of mRNA splicing, via spliceosome"/>
    <property type="evidence" value="ECO:0007669"/>
    <property type="project" value="TreeGrafter"/>
</dbReference>
<dbReference type="SMART" id="SM00322">
    <property type="entry name" value="KH"/>
    <property type="match status" value="1"/>
</dbReference>
<dbReference type="InterPro" id="IPR001781">
    <property type="entry name" value="Znf_LIM"/>
</dbReference>
<dbReference type="InterPro" id="IPR032377">
    <property type="entry name" value="STAR_dimer"/>
</dbReference>
<dbReference type="Pfam" id="PF00412">
    <property type="entry name" value="LIM"/>
    <property type="match status" value="1"/>
</dbReference>
<dbReference type="AlphaFoldDB" id="A0A0V0TUU4"/>
<evidence type="ECO:0000256" key="2">
    <source>
        <dbReference type="ARBA" id="ARBA00022473"/>
    </source>
</evidence>
<dbReference type="Pfam" id="PF22675">
    <property type="entry name" value="KH-I_KHDC4-BBP"/>
    <property type="match status" value="1"/>
</dbReference>
<keyword evidence="11" id="KW-0472">Membrane</keyword>
<dbReference type="SMART" id="SM00132">
    <property type="entry name" value="LIM"/>
    <property type="match status" value="1"/>
</dbReference>
<feature type="domain" description="LIM zinc-binding" evidence="12">
    <location>
        <begin position="881"/>
        <end position="947"/>
    </location>
</feature>
<dbReference type="GO" id="GO:0046872">
    <property type="term" value="F:metal ion binding"/>
    <property type="evidence" value="ECO:0007669"/>
    <property type="project" value="UniProtKB-KW"/>
</dbReference>
<evidence type="ECO:0000256" key="9">
    <source>
        <dbReference type="PROSITE-ProRule" id="PRU00125"/>
    </source>
</evidence>
<sequence>MGENGSLDSYDLSNVNTGDPASNALFINNECQFTSSPASQPAHTVEYLAQLLKDKKQLVAFSHIFAHVDRLVDEEINKVRASLFSVDSKREALALPEAVGPTVTLQEKVYVPVQEYPDFNFVGRILGPRGMTAKQLEQDSGCKIMVRGKGSMRDKKKEDQNRGKPNWEHLNDELHVLIQCEDTENRAKIKMKRAVEEVQKLLVPAPEGEDELKRKQLMELAIINGTYRPTNQSKNTLQLPRILNPLGLTSSLRTSTLGAPIILSPPRLGATGAPGQLASVSALLANSAAPDVSGASTGLLYNPVDPSLAAAAAYQYATALASPLFSTDFQAFEYPPGVILNHRRSAGLIRNTNRRSVAYSNRQQHMAHIWILYSTIRCTLPTRSVHHQLSKAEISSSRSGGADVSCLSMLNRWLSAKWNKAEVSEASGIESRNVLNEAKKLLVSSGSEVENILKRKAESFVMRSQENTNSVAVSFWDGLENEFLVKKQIMSLSLDEEAFLRAPPIGTEFSFDFDSYVSQAEAALKADPNLENIRFRLVPRKIKEEDFWRNYFYRVHLVRSNAAAAAELATPVEAAEDGKTEEKKNEETEDIEQELEGENLSVDEKGRPVLDSCDFDLLGDAWEEEIQRICQFSNMTMRLNRFSHVVMKVVVIVVVVVVVVVAVAVAVSNTNTGKVEQPSSPSNKQAAVLLVVICDVFTQLKSIRIVLTLAMTTVKTTNSYYYEETSQSSPVRPPRRSKNVTHKQMNQILDEVKSEQEKNVVIDTLAALVTDVNATAQVLRRSVSRTRLEEYDRETPLLDVSRSDSTFERPPSTVWDRRGPEVEYHLLIHSPAHMDYTDSRDQDSQKSGAPFTSMESLSRARSETPSRKIIVLEEPVKSASPVCAACKQPISGPCITALAPNSTKAQKYHPSHFVCSYCMKPLNLKGTYREHERKPYCHECFYRLYTNTVQIKSLQLVNNRAEFPHVDYSENLLFIIPPYI</sequence>
<evidence type="ECO:0000256" key="5">
    <source>
        <dbReference type="ARBA" id="ARBA00022884"/>
    </source>
</evidence>
<dbReference type="InterPro" id="IPR045071">
    <property type="entry name" value="BBP-like"/>
</dbReference>
<gene>
    <name evidence="14" type="primary">how</name>
    <name evidence="14" type="ORF">T05_16150</name>
</gene>
<comment type="caution">
    <text evidence="14">The sequence shown here is derived from an EMBL/GenBank/DDBJ whole genome shotgun (WGS) entry which is preliminary data.</text>
</comment>
<keyword evidence="11" id="KW-1133">Transmembrane helix</keyword>
<accession>A0A0V0TUU4</accession>
<feature type="compositionally biased region" description="Basic and acidic residues" evidence="10">
    <location>
        <begin position="835"/>
        <end position="844"/>
    </location>
</feature>
<reference evidence="14 15" key="1">
    <citation type="submission" date="2015-01" db="EMBL/GenBank/DDBJ databases">
        <title>Evolution of Trichinella species and genotypes.</title>
        <authorList>
            <person name="Korhonen P.K."/>
            <person name="Edoardo P."/>
            <person name="Giuseppe L.R."/>
            <person name="Gasser R.B."/>
        </authorList>
    </citation>
    <scope>NUCLEOTIDE SEQUENCE [LARGE SCALE GENOMIC DNA]</scope>
    <source>
        <strain evidence="14">ISS417</strain>
    </source>
</reference>
<evidence type="ECO:0008006" key="16">
    <source>
        <dbReference type="Google" id="ProtNLM"/>
    </source>
</evidence>
<feature type="region of interest" description="Disordered" evidence="10">
    <location>
        <begin position="835"/>
        <end position="864"/>
    </location>
</feature>
<dbReference type="CDD" id="cd09339">
    <property type="entry name" value="LIM4_Paxillin_like"/>
    <property type="match status" value="1"/>
</dbReference>
<evidence type="ECO:0000313" key="15">
    <source>
        <dbReference type="Proteomes" id="UP000055048"/>
    </source>
</evidence>
<feature type="domain" description="BSD" evidence="13">
    <location>
        <begin position="507"/>
        <end position="559"/>
    </location>
</feature>
<dbReference type="Gene3D" id="2.10.110.10">
    <property type="entry name" value="Cysteine Rich Protein"/>
    <property type="match status" value="1"/>
</dbReference>
<proteinExistence type="predicted"/>
<dbReference type="GO" id="GO:0031430">
    <property type="term" value="C:M band"/>
    <property type="evidence" value="ECO:0007669"/>
    <property type="project" value="UniProtKB-SubCell"/>
</dbReference>
<keyword evidence="15" id="KW-1185">Reference proteome</keyword>
<dbReference type="PROSITE" id="PS50858">
    <property type="entry name" value="BSD"/>
    <property type="match status" value="1"/>
</dbReference>
<keyword evidence="3 9" id="KW-0479">Metal-binding</keyword>
<dbReference type="PROSITE" id="PS00478">
    <property type="entry name" value="LIM_DOMAIN_1"/>
    <property type="match status" value="1"/>
</dbReference>
<dbReference type="InterPro" id="IPR036612">
    <property type="entry name" value="KH_dom_type_1_sf"/>
</dbReference>
<keyword evidence="2" id="KW-0217">Developmental protein</keyword>
<evidence type="ECO:0000259" key="12">
    <source>
        <dbReference type="PROSITE" id="PS50023"/>
    </source>
</evidence>
<dbReference type="PANTHER" id="PTHR11208">
    <property type="entry name" value="RNA-BINDING PROTEIN RELATED"/>
    <property type="match status" value="1"/>
</dbReference>
<keyword evidence="5" id="KW-0694">RNA-binding</keyword>
<dbReference type="InterPro" id="IPR035925">
    <property type="entry name" value="BSD_dom_sf"/>
</dbReference>
<dbReference type="EMBL" id="JYDJ01000137">
    <property type="protein sequence ID" value="KRX42702.1"/>
    <property type="molecule type" value="Genomic_DNA"/>
</dbReference>
<organism evidence="14 15">
    <name type="scientific">Trichinella murrelli</name>
    <dbReference type="NCBI Taxonomy" id="144512"/>
    <lineage>
        <taxon>Eukaryota</taxon>
        <taxon>Metazoa</taxon>
        <taxon>Ecdysozoa</taxon>
        <taxon>Nematoda</taxon>
        <taxon>Enoplea</taxon>
        <taxon>Dorylaimia</taxon>
        <taxon>Trichinellida</taxon>
        <taxon>Trichinellidae</taxon>
        <taxon>Trichinella</taxon>
    </lineage>
</organism>
<dbReference type="InterPro" id="IPR005607">
    <property type="entry name" value="BSD_dom"/>
</dbReference>